<evidence type="ECO:0000313" key="5">
    <source>
        <dbReference type="EMBL" id="PRY92729.1"/>
    </source>
</evidence>
<reference evidence="5 6" key="1">
    <citation type="submission" date="2018-03" db="EMBL/GenBank/DDBJ databases">
        <title>Genomic Encyclopedia of Archaeal and Bacterial Type Strains, Phase II (KMG-II): from individual species to whole genera.</title>
        <authorList>
            <person name="Goeker M."/>
        </authorList>
    </citation>
    <scope>NUCLEOTIDE SEQUENCE [LARGE SCALE GENOMIC DNA]</scope>
    <source>
        <strain evidence="5 6">DSM 29318</strain>
    </source>
</reference>
<dbReference type="PANTHER" id="PTHR37464">
    <property type="entry name" value="BLL2463 PROTEIN"/>
    <property type="match status" value="1"/>
</dbReference>
<dbReference type="NCBIfam" id="TIGR02226">
    <property type="entry name" value="two_anch"/>
    <property type="match status" value="1"/>
</dbReference>
<dbReference type="PANTHER" id="PTHR37464:SF1">
    <property type="entry name" value="BLL2463 PROTEIN"/>
    <property type="match status" value="1"/>
</dbReference>
<dbReference type="InterPro" id="IPR011933">
    <property type="entry name" value="Double_TM_dom"/>
</dbReference>
<dbReference type="EMBL" id="PVTT01000002">
    <property type="protein sequence ID" value="PRY92729.1"/>
    <property type="molecule type" value="Genomic_DNA"/>
</dbReference>
<feature type="transmembrane region" description="Helical" evidence="2">
    <location>
        <begin position="6"/>
        <end position="27"/>
    </location>
</feature>
<accession>A0A2T0X1A1</accession>
<comment type="caution">
    <text evidence="5">The sequence shown here is derived from an EMBL/GenBank/DDBJ whole genome shotgun (WGS) entry which is preliminary data.</text>
</comment>
<feature type="transmembrane region" description="Helical" evidence="2">
    <location>
        <begin position="611"/>
        <end position="634"/>
    </location>
</feature>
<keyword evidence="2" id="KW-0812">Transmembrane</keyword>
<evidence type="ECO:0000256" key="2">
    <source>
        <dbReference type="SAM" id="Phobius"/>
    </source>
</evidence>
<feature type="domain" description="Aerotolerance regulator N-terminal" evidence="3">
    <location>
        <begin position="7"/>
        <end position="80"/>
    </location>
</feature>
<dbReference type="Pfam" id="PF13709">
    <property type="entry name" value="DUF4159"/>
    <property type="match status" value="1"/>
</dbReference>
<dbReference type="Proteomes" id="UP000238801">
    <property type="component" value="Unassembled WGS sequence"/>
</dbReference>
<keyword evidence="2" id="KW-1133">Transmembrane helix</keyword>
<feature type="domain" description="DUF4159" evidence="4">
    <location>
        <begin position="694"/>
        <end position="912"/>
    </location>
</feature>
<organism evidence="5 6">
    <name type="scientific">Hasllibacter halocynthiae</name>
    <dbReference type="NCBI Taxonomy" id="595589"/>
    <lineage>
        <taxon>Bacteria</taxon>
        <taxon>Pseudomonadati</taxon>
        <taxon>Pseudomonadota</taxon>
        <taxon>Alphaproteobacteria</taxon>
        <taxon>Rhodobacterales</taxon>
        <taxon>Roseobacteraceae</taxon>
        <taxon>Hasllibacter</taxon>
    </lineage>
</organism>
<evidence type="ECO:0000259" key="3">
    <source>
        <dbReference type="Pfam" id="PF07584"/>
    </source>
</evidence>
<feature type="transmembrane region" description="Helical" evidence="2">
    <location>
        <begin position="60"/>
        <end position="82"/>
    </location>
</feature>
<keyword evidence="2" id="KW-0472">Membrane</keyword>
<dbReference type="Gene3D" id="3.40.50.880">
    <property type="match status" value="1"/>
</dbReference>
<dbReference type="CDD" id="cd03143">
    <property type="entry name" value="A4_beta-galactosidase_middle_domain"/>
    <property type="match status" value="1"/>
</dbReference>
<evidence type="ECO:0000256" key="1">
    <source>
        <dbReference type="SAM" id="MobiDB-lite"/>
    </source>
</evidence>
<name>A0A2T0X1A1_9RHOB</name>
<dbReference type="OrthoDB" id="9773014at2"/>
<dbReference type="InterPro" id="IPR029062">
    <property type="entry name" value="Class_I_gatase-like"/>
</dbReference>
<dbReference type="InterPro" id="IPR025297">
    <property type="entry name" value="DUF4159"/>
</dbReference>
<sequence length="932" mass="95884">MTLGPVAFLAPFLLLALVVLPILWLVLRAVPPAPVRRRFPGVALLLGLQDEEAAADRTPWWLLLLRTLALGAVIVGLAGPVLNPREGAGGTGPLLIVADASWGSAPDWAARQARVEAALEEAARDGRPVSVAALTAPPVEARFSPAEGALAALPGLEPAPFAPDYAAFAIPEGTAGTLWISDGLDHPGRAELLARLEAFGPVEVAEAAGIPPSLGPPRPEGGEVALEVHRPSGGPAQVARVIARGPDPAGAVRVLAQGEAAFEAGATRAEALLEMPSELLARVQRFEVGGVRSAGAVQLADDGLRRREIAVLGPGADEALVLLSPSHYLREALAPVADLIEGDLGAVIPANPDAIVLADAGRVPEAAALEAWVRGGGTLIRFAGPRMAASEVGVGEDDPLLPVRLRAGGRTVGGAMSWGEPKALRPFDPEGPFAGLDVPEEVRVSAQVVAEPGPDLAERTIAALEDGTPLVTAAPLGEGRVVLFHVTANAEWSGLPLSGLFVRMLDRLALGAGGGREGAGGLEGTVLVPEVLLDAYGAARDAGERAGVAGEAVAEALASGPGAALPPGLYAGEDRAVAVNVIGTEAAEAGPAAFEWPRAPGPLVVDEEMPLGGWLLVAALALLALDALLSMWLAGRLRLRRGAVAAALLPLALALAPGGADAQDAAPGGGPATATPGEEAPFDAEDIQAASDVTLAYVVTGDPAVDEISEAGLLGLSRTLAARTSVEPRRPAGVVPGEDELGFYPLLYWPVTADQPTPGATATEALNRYLRGGGMIVFDTRDAGFRGGGTTAEGRALQRIAAGLDVPPLERLPEDHVLGRAFYLLQDYPGRFNGRDVWVEAAPPGAERIEGMPFRNLNDNVTPVLIGGNDWAAAWAVTDAGRPMLQVGRGPAGERQREIALRFGVNLVMHVLSGNYKSDQVHVPALLDRLGN</sequence>
<evidence type="ECO:0000313" key="6">
    <source>
        <dbReference type="Proteomes" id="UP000238801"/>
    </source>
</evidence>
<proteinExistence type="predicted"/>
<dbReference type="Gene3D" id="3.40.50.12140">
    <property type="entry name" value="Domain of unknown function DUF4159"/>
    <property type="match status" value="1"/>
</dbReference>
<evidence type="ECO:0000259" key="4">
    <source>
        <dbReference type="Pfam" id="PF13709"/>
    </source>
</evidence>
<dbReference type="Pfam" id="PF07584">
    <property type="entry name" value="BatA"/>
    <property type="match status" value="1"/>
</dbReference>
<dbReference type="SUPFAM" id="SSF52317">
    <property type="entry name" value="Class I glutamine amidotransferase-like"/>
    <property type="match status" value="1"/>
</dbReference>
<dbReference type="InterPro" id="IPR024163">
    <property type="entry name" value="Aerotolerance_reg_N"/>
</dbReference>
<gene>
    <name evidence="5" type="ORF">BCF33_1583</name>
</gene>
<protein>
    <submittedName>
        <fullName evidence="5">Putative membrane protein (TIGR02226 family)</fullName>
    </submittedName>
</protein>
<feature type="region of interest" description="Disordered" evidence="1">
    <location>
        <begin position="660"/>
        <end position="679"/>
    </location>
</feature>
<dbReference type="RefSeq" id="WP_106160403.1">
    <property type="nucleotide sequence ID" value="NZ_PVTT01000002.1"/>
</dbReference>
<keyword evidence="6" id="KW-1185">Reference proteome</keyword>
<dbReference type="AlphaFoldDB" id="A0A2T0X1A1"/>